<accession>A0A914X246</accession>
<evidence type="ECO:0000259" key="1">
    <source>
        <dbReference type="Pfam" id="PF05699"/>
    </source>
</evidence>
<evidence type="ECO:0000313" key="3">
    <source>
        <dbReference type="WBParaSite" id="PSAMB.scaffold6158size10055.g29222.t1"/>
    </source>
</evidence>
<dbReference type="PANTHER" id="PTHR47611">
    <property type="entry name" value="HAT DIMERISATION DOMAIN, C-TERMINAL"/>
    <property type="match status" value="1"/>
</dbReference>
<dbReference type="AlphaFoldDB" id="A0A914X246"/>
<reference evidence="3" key="1">
    <citation type="submission" date="2022-11" db="UniProtKB">
        <authorList>
            <consortium name="WormBaseParasite"/>
        </authorList>
    </citation>
    <scope>IDENTIFICATION</scope>
</reference>
<dbReference type="InterPro" id="IPR012337">
    <property type="entry name" value="RNaseH-like_sf"/>
</dbReference>
<dbReference type="WBParaSite" id="PSAMB.scaffold6158size10055.g29222.t1">
    <property type="protein sequence ID" value="PSAMB.scaffold6158size10055.g29222.t1"/>
    <property type="gene ID" value="PSAMB.scaffold6158size10055.g29222"/>
</dbReference>
<dbReference type="Proteomes" id="UP000887566">
    <property type="component" value="Unplaced"/>
</dbReference>
<proteinExistence type="predicted"/>
<dbReference type="Pfam" id="PF05699">
    <property type="entry name" value="Dimer_Tnp_hAT"/>
    <property type="match status" value="1"/>
</dbReference>
<keyword evidence="2" id="KW-1185">Reference proteome</keyword>
<sequence>MKSQEGLEPVLVDSALETVATGAPSSPPQLHQAASNDLFAGLFNDSPSSNFQVEAVNEIDLKIDDEINRYRKMPRPDARSCLYKWWSLYATEFPLLSKSARRYLSAPPSSVPSERSFSGASLLYRDKLRSPLDGGKAKGLIFARANLKRIDYRY</sequence>
<dbReference type="GO" id="GO:0046983">
    <property type="term" value="F:protein dimerization activity"/>
    <property type="evidence" value="ECO:0007669"/>
    <property type="project" value="InterPro"/>
</dbReference>
<organism evidence="2 3">
    <name type="scientific">Plectus sambesii</name>
    <dbReference type="NCBI Taxonomy" id="2011161"/>
    <lineage>
        <taxon>Eukaryota</taxon>
        <taxon>Metazoa</taxon>
        <taxon>Ecdysozoa</taxon>
        <taxon>Nematoda</taxon>
        <taxon>Chromadorea</taxon>
        <taxon>Plectida</taxon>
        <taxon>Plectina</taxon>
        <taxon>Plectoidea</taxon>
        <taxon>Plectidae</taxon>
        <taxon>Plectus</taxon>
    </lineage>
</organism>
<dbReference type="SUPFAM" id="SSF53098">
    <property type="entry name" value="Ribonuclease H-like"/>
    <property type="match status" value="1"/>
</dbReference>
<evidence type="ECO:0000313" key="2">
    <source>
        <dbReference type="Proteomes" id="UP000887566"/>
    </source>
</evidence>
<feature type="domain" description="HAT C-terminal dimerisation" evidence="1">
    <location>
        <begin position="81"/>
        <end position="146"/>
    </location>
</feature>
<name>A0A914X246_9BILA</name>
<dbReference type="PANTHER" id="PTHR47611:SF1">
    <property type="entry name" value="CCHC-TYPE DOMAIN-CONTAINING PROTEIN"/>
    <property type="match status" value="1"/>
</dbReference>
<dbReference type="InterPro" id="IPR008906">
    <property type="entry name" value="HATC_C_dom"/>
</dbReference>
<protein>
    <submittedName>
        <fullName evidence="3">HAT C-terminal dimerisation domain-containing protein</fullName>
    </submittedName>
</protein>